<dbReference type="EMBL" id="FTOT01000006">
    <property type="protein sequence ID" value="SIT14499.1"/>
    <property type="molecule type" value="Genomic_DNA"/>
</dbReference>
<evidence type="ECO:0000313" key="3">
    <source>
        <dbReference type="EMBL" id="SIT14499.1"/>
    </source>
</evidence>
<gene>
    <name evidence="3" type="ORF">SAMN05421774_106166</name>
</gene>
<evidence type="ECO:0000313" key="4">
    <source>
        <dbReference type="Proteomes" id="UP000186141"/>
    </source>
</evidence>
<organism evidence="3 4">
    <name type="scientific">Gemmobacter megaterium</name>
    <dbReference type="NCBI Taxonomy" id="1086013"/>
    <lineage>
        <taxon>Bacteria</taxon>
        <taxon>Pseudomonadati</taxon>
        <taxon>Pseudomonadota</taxon>
        <taxon>Alphaproteobacteria</taxon>
        <taxon>Rhodobacterales</taxon>
        <taxon>Paracoccaceae</taxon>
        <taxon>Gemmobacter</taxon>
    </lineage>
</organism>
<dbReference type="STRING" id="1086013.SAMN05421774_106166"/>
<name>A0A1N7PVP6_9RHOB</name>
<evidence type="ECO:0008006" key="5">
    <source>
        <dbReference type="Google" id="ProtNLM"/>
    </source>
</evidence>
<reference evidence="3 4" key="1">
    <citation type="submission" date="2017-01" db="EMBL/GenBank/DDBJ databases">
        <authorList>
            <person name="Mah S.A."/>
            <person name="Swanson W.J."/>
            <person name="Moy G.W."/>
            <person name="Vacquier V.D."/>
        </authorList>
    </citation>
    <scope>NUCLEOTIDE SEQUENCE [LARGE SCALE GENOMIC DNA]</scope>
    <source>
        <strain evidence="3 4">DSM 26375</strain>
    </source>
</reference>
<protein>
    <recommendedName>
        <fullName evidence="5">Exopolysaccharide production protein YjbE</fullName>
    </recommendedName>
</protein>
<feature type="chain" id="PRO_5013224384" description="Exopolysaccharide production protein YjbE" evidence="2">
    <location>
        <begin position="22"/>
        <end position="87"/>
    </location>
</feature>
<keyword evidence="4" id="KW-1185">Reference proteome</keyword>
<sequence length="87" mass="7987">MKMITAIAAVATLTLSSVAFAGGPVVTKTEKEPTPPVIVPSSAPGVGSLGAGGGAVVAGLAGLALVAALANSGDDATGTTTAAPASN</sequence>
<keyword evidence="2" id="KW-0732">Signal</keyword>
<evidence type="ECO:0000256" key="1">
    <source>
        <dbReference type="SAM" id="Phobius"/>
    </source>
</evidence>
<keyword evidence="1" id="KW-0472">Membrane</keyword>
<dbReference type="AlphaFoldDB" id="A0A1N7PVP6"/>
<proteinExistence type="predicted"/>
<feature type="transmembrane region" description="Helical" evidence="1">
    <location>
        <begin position="45"/>
        <end position="70"/>
    </location>
</feature>
<feature type="signal peptide" evidence="2">
    <location>
        <begin position="1"/>
        <end position="21"/>
    </location>
</feature>
<keyword evidence="1" id="KW-0812">Transmembrane</keyword>
<dbReference type="Proteomes" id="UP000186141">
    <property type="component" value="Unassembled WGS sequence"/>
</dbReference>
<dbReference type="RefSeq" id="WP_076532702.1">
    <property type="nucleotide sequence ID" value="NZ_BMEH01000006.1"/>
</dbReference>
<accession>A0A1N7PVP6</accession>
<keyword evidence="1" id="KW-1133">Transmembrane helix</keyword>
<evidence type="ECO:0000256" key="2">
    <source>
        <dbReference type="SAM" id="SignalP"/>
    </source>
</evidence>